<keyword evidence="4" id="KW-1185">Reference proteome</keyword>
<dbReference type="SMART" id="SM00418">
    <property type="entry name" value="HTH_ARSR"/>
    <property type="match status" value="1"/>
</dbReference>
<dbReference type="InterPro" id="IPR011991">
    <property type="entry name" value="ArsR-like_HTH"/>
</dbReference>
<dbReference type="Gene3D" id="1.10.10.10">
    <property type="entry name" value="Winged helix-like DNA-binding domain superfamily/Winged helix DNA-binding domain"/>
    <property type="match status" value="1"/>
</dbReference>
<organism evidence="3 4">
    <name type="scientific">Fundicoccus culcitae</name>
    <dbReference type="NCBI Taxonomy" id="2969821"/>
    <lineage>
        <taxon>Bacteria</taxon>
        <taxon>Bacillati</taxon>
        <taxon>Bacillota</taxon>
        <taxon>Bacilli</taxon>
        <taxon>Lactobacillales</taxon>
        <taxon>Aerococcaceae</taxon>
        <taxon>Fundicoccus</taxon>
    </lineage>
</organism>
<dbReference type="PANTHER" id="PTHR38600">
    <property type="entry name" value="TRANSCRIPTIONAL REGULATORY PROTEIN"/>
    <property type="match status" value="1"/>
</dbReference>
<dbReference type="InterPro" id="IPR001845">
    <property type="entry name" value="HTH_ArsR_DNA-bd_dom"/>
</dbReference>
<evidence type="ECO:0000256" key="1">
    <source>
        <dbReference type="ARBA" id="ARBA00023125"/>
    </source>
</evidence>
<evidence type="ECO:0000259" key="2">
    <source>
        <dbReference type="SMART" id="SM00418"/>
    </source>
</evidence>
<dbReference type="InterPro" id="IPR036388">
    <property type="entry name" value="WH-like_DNA-bd_sf"/>
</dbReference>
<evidence type="ECO:0000313" key="3">
    <source>
        <dbReference type="EMBL" id="UUX34451.1"/>
    </source>
</evidence>
<dbReference type="EMBL" id="CP102453">
    <property type="protein sequence ID" value="UUX34451.1"/>
    <property type="molecule type" value="Genomic_DNA"/>
</dbReference>
<proteinExistence type="predicted"/>
<dbReference type="RefSeq" id="WP_313793954.1">
    <property type="nucleotide sequence ID" value="NZ_CP102453.1"/>
</dbReference>
<dbReference type="SUPFAM" id="SSF46785">
    <property type="entry name" value="Winged helix' DNA-binding domain"/>
    <property type="match status" value="1"/>
</dbReference>
<dbReference type="Pfam" id="PF01022">
    <property type="entry name" value="HTH_5"/>
    <property type="match status" value="1"/>
</dbReference>
<dbReference type="CDD" id="cd00090">
    <property type="entry name" value="HTH_ARSR"/>
    <property type="match status" value="1"/>
</dbReference>
<evidence type="ECO:0000313" key="4">
    <source>
        <dbReference type="Proteomes" id="UP001315967"/>
    </source>
</evidence>
<gene>
    <name evidence="3" type="ORF">NRE15_02030</name>
</gene>
<keyword evidence="1" id="KW-0238">DNA-binding</keyword>
<protein>
    <submittedName>
        <fullName evidence="3">ArsR family transcriptional regulator</fullName>
    </submittedName>
</protein>
<accession>A0ABY5P6U2</accession>
<feature type="domain" description="HTH arsR-type" evidence="2">
    <location>
        <begin position="11"/>
        <end position="93"/>
    </location>
</feature>
<reference evidence="3 4" key="1">
    <citation type="submission" date="2022-08" db="EMBL/GenBank/DDBJ databases">
        <title>Aerococcaceae sp. nov isolated from spoiled eye mask.</title>
        <authorList>
            <person name="Zhou G."/>
            <person name="Xie X.-B."/>
            <person name="Shi Q.-S."/>
            <person name="Wang Y.-S."/>
            <person name="Wen X."/>
            <person name="Peng H."/>
            <person name="Yang X.-J."/>
            <person name="Tao H.-B."/>
            <person name="Huang X.-M."/>
        </authorList>
    </citation>
    <scope>NUCLEOTIDE SEQUENCE [LARGE SCALE GENOMIC DNA]</scope>
    <source>
        <strain evidence="4">DM20194951</strain>
    </source>
</reference>
<name>A0ABY5P6U2_9LACT</name>
<dbReference type="InterPro" id="IPR036390">
    <property type="entry name" value="WH_DNA-bd_sf"/>
</dbReference>
<sequence>MQIELNKENLPILKALTSETRIKIIELLQHQPANITTIANELKLTSAIVTRHVQQLEKANIITTYVNQNSKGKQKFCKLKIDELQINFPAKIHKPYKKHEIDIRVGDFSNYQVVPTCGLASQHDFIGRKDDPKHFMNPNKHDAQLLWFTEGFVEYNFLNPIEEGDEVQLIEISFEIASEFPENNFIWPSDVNFNLNQVNIGQWTVPGNFADVRGQLNPNWWPNEYSQYGLLKTLRITPNETQIDGEHISHYRIANLDFDSTFFTLRFSVLNTSENVGGLTLFGEHFGNHPQNIRVVFYYKHR</sequence>
<dbReference type="Proteomes" id="UP001315967">
    <property type="component" value="Chromosome"/>
</dbReference>
<dbReference type="PANTHER" id="PTHR38600:SF1">
    <property type="entry name" value="TRANSCRIPTIONAL REGULATORY PROTEIN"/>
    <property type="match status" value="1"/>
</dbReference>